<dbReference type="AlphaFoldDB" id="Q4RRN0"/>
<reference evidence="1" key="1">
    <citation type="journal article" date="2004" name="Nature">
        <title>Genome duplication in the teleost fish Tetraodon nigroviridis reveals the early vertebrate proto-karyotype.</title>
        <authorList>
            <person name="Jaillon O."/>
            <person name="Aury J.-M."/>
            <person name="Brunet F."/>
            <person name="Petit J.-L."/>
            <person name="Stange-Thomann N."/>
            <person name="Mauceli E."/>
            <person name="Bouneau L."/>
            <person name="Fischer C."/>
            <person name="Ozouf-Costaz C."/>
            <person name="Bernot A."/>
            <person name="Nicaud S."/>
            <person name="Jaffe D."/>
            <person name="Fisher S."/>
            <person name="Lutfalla G."/>
            <person name="Dossat C."/>
            <person name="Segurens B."/>
            <person name="Dasilva C."/>
            <person name="Salanoubat M."/>
            <person name="Levy M."/>
            <person name="Boudet N."/>
            <person name="Castellano S."/>
            <person name="Anthouard V."/>
            <person name="Jubin C."/>
            <person name="Castelli V."/>
            <person name="Katinka M."/>
            <person name="Vacherie B."/>
            <person name="Biemont C."/>
            <person name="Skalli Z."/>
            <person name="Cattolico L."/>
            <person name="Poulain J."/>
            <person name="De Berardinis V."/>
            <person name="Cruaud C."/>
            <person name="Duprat S."/>
            <person name="Brottier P."/>
            <person name="Coutanceau J.-P."/>
            <person name="Gouzy J."/>
            <person name="Parra G."/>
            <person name="Lardier G."/>
            <person name="Chapple C."/>
            <person name="McKernan K.J."/>
            <person name="McEwan P."/>
            <person name="Bosak S."/>
            <person name="Kellis M."/>
            <person name="Volff J.-N."/>
            <person name="Guigo R."/>
            <person name="Zody M.C."/>
            <person name="Mesirov J."/>
            <person name="Lindblad-Toh K."/>
            <person name="Birren B."/>
            <person name="Nusbaum C."/>
            <person name="Kahn D."/>
            <person name="Robinson-Rechavi M."/>
            <person name="Laudet V."/>
            <person name="Schachter V."/>
            <person name="Quetier F."/>
            <person name="Saurin W."/>
            <person name="Scarpelli C."/>
            <person name="Wincker P."/>
            <person name="Lander E.S."/>
            <person name="Weissenbach J."/>
            <person name="Roest Crollius H."/>
        </authorList>
    </citation>
    <scope>NUCLEOTIDE SEQUENCE [LARGE SCALE GENOMIC DNA]</scope>
</reference>
<organism evidence="1">
    <name type="scientific">Tetraodon nigroviridis</name>
    <name type="common">Spotted green pufferfish</name>
    <name type="synonym">Chelonodon nigroviridis</name>
    <dbReference type="NCBI Taxonomy" id="99883"/>
    <lineage>
        <taxon>Eukaryota</taxon>
        <taxon>Metazoa</taxon>
        <taxon>Chordata</taxon>
        <taxon>Craniata</taxon>
        <taxon>Vertebrata</taxon>
        <taxon>Euteleostomi</taxon>
        <taxon>Actinopterygii</taxon>
        <taxon>Neopterygii</taxon>
        <taxon>Teleostei</taxon>
        <taxon>Neoteleostei</taxon>
        <taxon>Acanthomorphata</taxon>
        <taxon>Eupercaria</taxon>
        <taxon>Tetraodontiformes</taxon>
        <taxon>Tetradontoidea</taxon>
        <taxon>Tetraodontidae</taxon>
        <taxon>Tetraodon</taxon>
    </lineage>
</organism>
<protein>
    <submittedName>
        <fullName evidence="1">(spotted green pufferfish) hypothetical protein</fullName>
    </submittedName>
</protein>
<name>Q4RRN0_TETNG</name>
<reference evidence="1" key="2">
    <citation type="submission" date="2004-02" db="EMBL/GenBank/DDBJ databases">
        <authorList>
            <consortium name="Genoscope"/>
            <consortium name="Whitehead Institute Centre for Genome Research"/>
        </authorList>
    </citation>
    <scope>NUCLEOTIDE SEQUENCE</scope>
</reference>
<dbReference type="EMBL" id="CAAE01015002">
    <property type="protein sequence ID" value="CAG08952.1"/>
    <property type="molecule type" value="Genomic_DNA"/>
</dbReference>
<accession>Q4RRN0</accession>
<comment type="caution">
    <text evidence="1">The sequence shown here is derived from an EMBL/GenBank/DDBJ whole genome shotgun (WGS) entry which is preliminary data.</text>
</comment>
<proteinExistence type="predicted"/>
<gene>
    <name evidence="1" type="ORF">GSTENG00030096001</name>
</gene>
<sequence length="44" mass="5015">MELGHKEDTHWVRCTSALRLRLPGMCRGLTGFINNSQTQKAPLF</sequence>
<dbReference type="KEGG" id="tng:GSTEN00030096G001"/>
<evidence type="ECO:0000313" key="1">
    <source>
        <dbReference type="EMBL" id="CAG08952.1"/>
    </source>
</evidence>